<dbReference type="AlphaFoldDB" id="A0A9D9DFF3"/>
<proteinExistence type="predicted"/>
<dbReference type="Proteomes" id="UP000823634">
    <property type="component" value="Unassembled WGS sequence"/>
</dbReference>
<dbReference type="InterPro" id="IPR010982">
    <property type="entry name" value="Lambda_DNA-bd_dom_sf"/>
</dbReference>
<dbReference type="CDD" id="cd00093">
    <property type="entry name" value="HTH_XRE"/>
    <property type="match status" value="1"/>
</dbReference>
<protein>
    <submittedName>
        <fullName evidence="1">Helix-turn-helix transcriptional regulator</fullName>
    </submittedName>
</protein>
<accession>A0A9D9DFF3</accession>
<dbReference type="Gene3D" id="1.10.260.40">
    <property type="entry name" value="lambda repressor-like DNA-binding domains"/>
    <property type="match status" value="1"/>
</dbReference>
<gene>
    <name evidence="1" type="ORF">IAC61_04975</name>
</gene>
<organism evidence="1 2">
    <name type="scientific">Candidatus Alloenteromonas pullistercoris</name>
    <dbReference type="NCBI Taxonomy" id="2840785"/>
    <lineage>
        <taxon>Bacteria</taxon>
        <taxon>Bacillati</taxon>
        <taxon>Bacillota</taxon>
        <taxon>Bacillota incertae sedis</taxon>
        <taxon>Candidatus Alloenteromonas</taxon>
    </lineage>
</organism>
<dbReference type="SUPFAM" id="SSF47413">
    <property type="entry name" value="lambda repressor-like DNA-binding domains"/>
    <property type="match status" value="1"/>
</dbReference>
<sequence length="101" mass="11604">MDIENNGRDKIDELVTRATKKGLTLPKLAAALHVSTSTMYNYVNGYTKPRANVRKRIDVWLERDRIMTILSSYVNRISSLSRLEEIKNDIQAYADSSKKDK</sequence>
<dbReference type="EMBL" id="JADINA010000032">
    <property type="protein sequence ID" value="MBO8426654.1"/>
    <property type="molecule type" value="Genomic_DNA"/>
</dbReference>
<evidence type="ECO:0000313" key="2">
    <source>
        <dbReference type="Proteomes" id="UP000823634"/>
    </source>
</evidence>
<dbReference type="GO" id="GO:0003677">
    <property type="term" value="F:DNA binding"/>
    <property type="evidence" value="ECO:0007669"/>
    <property type="project" value="InterPro"/>
</dbReference>
<reference evidence="1" key="1">
    <citation type="submission" date="2020-10" db="EMBL/GenBank/DDBJ databases">
        <authorList>
            <person name="Gilroy R."/>
        </authorList>
    </citation>
    <scope>NUCLEOTIDE SEQUENCE</scope>
    <source>
        <strain evidence="1">17113</strain>
    </source>
</reference>
<comment type="caution">
    <text evidence="1">The sequence shown here is derived from an EMBL/GenBank/DDBJ whole genome shotgun (WGS) entry which is preliminary data.</text>
</comment>
<dbReference type="InterPro" id="IPR001387">
    <property type="entry name" value="Cro/C1-type_HTH"/>
</dbReference>
<evidence type="ECO:0000313" key="1">
    <source>
        <dbReference type="EMBL" id="MBO8426654.1"/>
    </source>
</evidence>
<name>A0A9D9DFF3_9FIRM</name>
<reference evidence="1" key="2">
    <citation type="journal article" date="2021" name="PeerJ">
        <title>Extensive microbial diversity within the chicken gut microbiome revealed by metagenomics and culture.</title>
        <authorList>
            <person name="Gilroy R."/>
            <person name="Ravi A."/>
            <person name="Getino M."/>
            <person name="Pursley I."/>
            <person name="Horton D.L."/>
            <person name="Alikhan N.F."/>
            <person name="Baker D."/>
            <person name="Gharbi K."/>
            <person name="Hall N."/>
            <person name="Watson M."/>
            <person name="Adriaenssens E.M."/>
            <person name="Foster-Nyarko E."/>
            <person name="Jarju S."/>
            <person name="Secka A."/>
            <person name="Antonio M."/>
            <person name="Oren A."/>
            <person name="Chaudhuri R.R."/>
            <person name="La Ragione R."/>
            <person name="Hildebrand F."/>
            <person name="Pallen M.J."/>
        </authorList>
    </citation>
    <scope>NUCLEOTIDE SEQUENCE</scope>
    <source>
        <strain evidence="1">17113</strain>
    </source>
</reference>